<proteinExistence type="predicted"/>
<dbReference type="KEGG" id="spzr:G5C33_05385"/>
<evidence type="ECO:0000313" key="4">
    <source>
        <dbReference type="Proteomes" id="UP000501568"/>
    </source>
</evidence>
<gene>
    <name evidence="3" type="ORF">G5C33_05385</name>
</gene>
<dbReference type="AlphaFoldDB" id="A0A6G6Y2X8"/>
<dbReference type="InterPro" id="IPR025430">
    <property type="entry name" value="DUF4167"/>
</dbReference>
<feature type="compositionally biased region" description="Low complexity" evidence="1">
    <location>
        <begin position="185"/>
        <end position="195"/>
    </location>
</feature>
<dbReference type="EMBL" id="CP049109">
    <property type="protein sequence ID" value="QIG79282.1"/>
    <property type="molecule type" value="Genomic_DNA"/>
</dbReference>
<feature type="compositionally biased region" description="Acidic residues" evidence="1">
    <location>
        <begin position="93"/>
        <end position="103"/>
    </location>
</feature>
<feature type="compositionally biased region" description="Low complexity" evidence="1">
    <location>
        <begin position="16"/>
        <end position="29"/>
    </location>
</feature>
<keyword evidence="4" id="KW-1185">Reference proteome</keyword>
<protein>
    <submittedName>
        <fullName evidence="3">DUF4167 domain-containing protein</fullName>
    </submittedName>
</protein>
<reference evidence="3 4" key="1">
    <citation type="submission" date="2020-02" db="EMBL/GenBank/DDBJ databases">
        <authorList>
            <person name="Zheng R.K."/>
            <person name="Sun C.M."/>
        </authorList>
    </citation>
    <scope>NUCLEOTIDE SEQUENCE [LARGE SCALE GENOMIC DNA]</scope>
    <source>
        <strain evidence="4">zrk23</strain>
    </source>
</reference>
<dbReference type="Proteomes" id="UP000501568">
    <property type="component" value="Chromosome"/>
</dbReference>
<feature type="domain" description="DUF4167" evidence="2">
    <location>
        <begin position="9"/>
        <end position="80"/>
    </location>
</feature>
<name>A0A6G6Y2X8_9SPHN</name>
<dbReference type="Pfam" id="PF13763">
    <property type="entry name" value="DUF4167"/>
    <property type="match status" value="1"/>
</dbReference>
<accession>A0A6G6Y2X8</accession>
<feature type="region of interest" description="Disordered" evidence="1">
    <location>
        <begin position="78"/>
        <end position="221"/>
    </location>
</feature>
<sequence length="221" mass="24420">MMNNRQAGRRRGRGGQRSQGNPNQNNGNRIDNRARGNAAQLLEKYKNLARDAQTQGDRVNTEYYLQFADHYFRVLNENRARQEENQRRSRGDSDDEGDGEFENEAANQDEQPRKERRERRNGRANGHANGAVSGKSDDGEDTAETGKEAAGADTDAEAEEAPKPRRRGRPRKAEASEDTPAEGIEAALPPALGAADGEEAPKPRRRRTTKPKVEGEGEAAA</sequence>
<organism evidence="3 4">
    <name type="scientific">Stakelama tenebrarum</name>
    <dbReference type="NCBI Taxonomy" id="2711215"/>
    <lineage>
        <taxon>Bacteria</taxon>
        <taxon>Pseudomonadati</taxon>
        <taxon>Pseudomonadota</taxon>
        <taxon>Alphaproteobacteria</taxon>
        <taxon>Sphingomonadales</taxon>
        <taxon>Sphingomonadaceae</taxon>
        <taxon>Stakelama</taxon>
    </lineage>
</organism>
<evidence type="ECO:0000256" key="1">
    <source>
        <dbReference type="SAM" id="MobiDB-lite"/>
    </source>
</evidence>
<evidence type="ECO:0000259" key="2">
    <source>
        <dbReference type="Pfam" id="PF13763"/>
    </source>
</evidence>
<evidence type="ECO:0000313" key="3">
    <source>
        <dbReference type="EMBL" id="QIG79282.1"/>
    </source>
</evidence>
<feature type="region of interest" description="Disordered" evidence="1">
    <location>
        <begin position="1"/>
        <end position="33"/>
    </location>
</feature>
<feature type="compositionally biased region" description="Basic and acidic residues" evidence="1">
    <location>
        <begin position="78"/>
        <end position="92"/>
    </location>
</feature>